<accession>A0ABY8HYQ8</accession>
<name>A0ABY8HYQ8_9MOLU</name>
<dbReference type="RefSeq" id="WP_278299929.1">
    <property type="nucleotide sequence ID" value="NZ_CP113498.1"/>
</dbReference>
<evidence type="ECO:0000313" key="3">
    <source>
        <dbReference type="Proteomes" id="UP001214039"/>
    </source>
</evidence>
<dbReference type="NCBIfam" id="NF012210">
    <property type="entry name" value="PDxFFG"/>
    <property type="match status" value="1"/>
</dbReference>
<evidence type="ECO:0000256" key="1">
    <source>
        <dbReference type="SAM" id="Coils"/>
    </source>
</evidence>
<reference evidence="2" key="1">
    <citation type="submission" date="2022-11" db="EMBL/GenBank/DDBJ databases">
        <title>Comparative genomic analysis of Mycoplasma feriruminatoris and the Mycoplasma mycoides cluster.</title>
        <authorList>
            <person name="Baby V."/>
            <person name="Ambroset C."/>
            <person name="Gaurivaud P."/>
            <person name="Boury C."/>
            <person name="Guichoux E."/>
            <person name="Lartigue C."/>
            <person name="Tardy F."/>
            <person name="Sirand-Pugnet P."/>
        </authorList>
    </citation>
    <scope>NUCLEOTIDE SEQUENCE [LARGE SCALE GENOMIC DNA]</scope>
    <source>
        <strain evidence="2">L15181</strain>
    </source>
</reference>
<proteinExistence type="predicted"/>
<evidence type="ECO:0000313" key="2">
    <source>
        <dbReference type="EMBL" id="WFQ93880.1"/>
    </source>
</evidence>
<dbReference type="EMBL" id="CP113498">
    <property type="protein sequence ID" value="WFQ93880.1"/>
    <property type="molecule type" value="Genomic_DNA"/>
</dbReference>
<protein>
    <submittedName>
        <fullName evidence="2">PDxFFG protein</fullName>
    </submittedName>
</protein>
<dbReference type="Proteomes" id="UP001214039">
    <property type="component" value="Chromosome"/>
</dbReference>
<keyword evidence="3" id="KW-1185">Reference proteome</keyword>
<keyword evidence="1" id="KW-0175">Coiled coil</keyword>
<sequence length="1974" mass="226486">MAKINFKKYVWHKYAISAGLIIAATATILGSAYKYSTTSVEKLGGKNFSDKESFKNAFIDPNTLPVTQFSEIHNNKFKVDYDPVKNVVKLNGKEMTVEKYLDEYYKKYHALPYLNIRYGSFNFYNQYIEAVSPQEFYKFTQWFMKNVSWGPEIITLKSFSIVKGVEMNGNSITLGAHSNKNKEDTTIKFYPDAFFGTLPIYSNLSGRGNAHESLTYKLNQQVLTQKDLESFLTNISNYNSLANLSQQTIDKSYFRGITNVSFLKGQKVFAYKQAGWQNKFSKTYSELEKKRLEHKSDYLFVIPANSLEEARKKLESKFAEYKKNDPKDLLKNIDPKNVVLEEKTIESAEVKQEQVQLNGGAKVIDKLLSIKFTGNTHYYINNAFDNVLTEQENNEKKKVFVELKNYVQFSKALEEFKNKLKNIESQINELSKTKPNKITNLNEFSKNVKSISDESKKLGEKTDSFELAKTLKDLSKKLFDEEVKLTQALGQQVKNKQFKEQFYYDSDIAYSSAELISIETLVEQRNKLKLNWRDFYNIDEFVSDRENINKGGVTEFFAYSRFLKNSTKDNETSKYDQLLTEDDLIVAKTKIELVDILVKKKILKPNSNKDEIDKVISKVDLTSIKKENKNLLVTLKEVVKEKSNNKQREFGNKQINISISSDAKSDVIRAANDLFSVLGYKKMVSPSVLKEESDLRNPVTNEIEKTFNVYADAYENLIEELLEKVPHAAQWLEGPHIKKTIDENGVMQYKLENGKYLGFTKDDRIGLWAILKMSDKNFKGISTDFLKFVGAHEYGHHITLNGAHDLGNKGSDPIFISALTPGATPNINNYYSRDAVDLFLKARTHIELETKRLLDQFGVIKDYGEYAIFNFAKKTKDGKIGFSIKENDNALEKDSDIWGADIEEPSIRKAFSNKKRRFLQDFAGFLEAAKERQKENGLTDNGDEKWLSAFDLWVANAIDYYSGTLNPTVNSSNKANEVVKYMYKENGELKFRPASLKMLDGILKDGTGKPIQFQITNKGKDNETVEPIIVEGEKNQEGNYTKIKKVLVHNKDGSPIVNVPLDVDLTKEGTNAARTIEFVNEKIKVVEKTIKSLIVDKYTINGWDKADTRLSLDSKIDVNYPTLREIFGNRLPNGASEMFKRIYANYVSNRDVDNGSYKNNSSNSTKMKYYNLDGSESNVNEKYKEQQSSLIYANPKNFNTNGQNGQYNLASLLKTLFSAGNSDGNPTNAGAAQVLWINKGKMYMPNVKLQQAYTDLYFLSNLPKEYEKIFNAKKVLKWMAAYTPTFITNKFNQDGIWNIIDKSGKAIILDNGTLQKLSDVVKLKLNYTNGLKNLDHNILNGLFGTLKDFKDNGLEFEDAQKWLDFVNVDLTKAKYDATKDVVNWDKGYVESKVDINKFKSNYKTYVLSKLDSIPGMNSNQKQAFRKFYEKAEADKSNQIWANEIMRRFSSSYFAMFNSALSIEDIKNDKNLGWIFDSVHGYGEFKKSEFKIKDPDKEKWQITTQDMLDAYEKLAKELKVESKQFNLVDSLVFDGKIQLYTDQTNNHVANKKFDLLSIFSSLATAQFHTSPSQDVLEYFYKKTERKFNELFSDYTYSFAEVINRDNLQITYSPSNHDFGNMPSFLSNISEATTGLEYVVDGTTTAKWKKKAIKINDRDGRNGIVNAILDYEKLVDNEAKNKAEALNTRYKKSKLASQSNLSDDSNYNNSYFGEFQSINNGWFKDRWYRDFLDFKLYDDDGNPIKDDTIRIKDLEGKKVDSRVNAYWQFYIQSQGVGKRNISGIWRDATKDAVAMFGYLSSDVANKANYLAFKNQDTGEIKTVKINKQFSSNMFYYKTQNIENEAKYEAAKTDEERNKIRHTLAQEKYNYKDTNGQHSGTGFVSWVSDYAIMSKYQNALLTPGQKYSVYFSSDEKGTKDIIKTDLGNFESIAENGKTFSQAPIRMQRSKDPVKVDKDGFKHYENTLYVYDQFNGVK</sequence>
<organism evidence="2 3">
    <name type="scientific">Mycoplasma feriruminatoris</name>
    <dbReference type="NCBI Taxonomy" id="1179777"/>
    <lineage>
        <taxon>Bacteria</taxon>
        <taxon>Bacillati</taxon>
        <taxon>Mycoplasmatota</taxon>
        <taxon>Mollicutes</taxon>
        <taxon>Mycoplasmataceae</taxon>
        <taxon>Mycoplasma</taxon>
    </lineage>
</organism>
<feature type="coiled-coil region" evidence="1">
    <location>
        <begin position="406"/>
        <end position="433"/>
    </location>
</feature>
<gene>
    <name evidence="2" type="ORF">MFERI15181_00801</name>
</gene>